<keyword evidence="2" id="KW-1015">Disulfide bond</keyword>
<dbReference type="SMART" id="SM00241">
    <property type="entry name" value="ZP"/>
    <property type="match status" value="1"/>
</dbReference>
<dbReference type="Pfam" id="PF23344">
    <property type="entry name" value="ZP-N"/>
    <property type="match status" value="1"/>
</dbReference>
<dbReference type="Pfam" id="PF00100">
    <property type="entry name" value="Zona_pellucida"/>
    <property type="match status" value="1"/>
</dbReference>
<keyword evidence="1" id="KW-0732">Signal</keyword>
<dbReference type="Gene3D" id="2.60.40.4100">
    <property type="entry name" value="Zona pellucida, ZP-C domain"/>
    <property type="match status" value="1"/>
</dbReference>
<evidence type="ECO:0000256" key="1">
    <source>
        <dbReference type="ARBA" id="ARBA00022729"/>
    </source>
</evidence>
<keyword evidence="4" id="KW-1133">Transmembrane helix</keyword>
<feature type="transmembrane region" description="Helical" evidence="4">
    <location>
        <begin position="376"/>
        <end position="398"/>
    </location>
</feature>
<dbReference type="PROSITE" id="PS51034">
    <property type="entry name" value="ZP_2"/>
    <property type="match status" value="1"/>
</dbReference>
<keyword evidence="7" id="KW-1185">Reference proteome</keyword>
<dbReference type="InterPro" id="IPR001507">
    <property type="entry name" value="ZP_dom"/>
</dbReference>
<feature type="compositionally biased region" description="Basic and acidic residues" evidence="3">
    <location>
        <begin position="20"/>
        <end position="38"/>
    </location>
</feature>
<protein>
    <recommendedName>
        <fullName evidence="5">ZP domain-containing protein</fullName>
    </recommendedName>
</protein>
<feature type="domain" description="ZP" evidence="5">
    <location>
        <begin position="45"/>
        <end position="328"/>
    </location>
</feature>
<dbReference type="Proteomes" id="UP001066276">
    <property type="component" value="Chromosome 3_1"/>
</dbReference>
<dbReference type="PANTHER" id="PTHR14002:SF14">
    <property type="entry name" value="SI:DKEY-103G5.3"/>
    <property type="match status" value="1"/>
</dbReference>
<evidence type="ECO:0000256" key="4">
    <source>
        <dbReference type="SAM" id="Phobius"/>
    </source>
</evidence>
<evidence type="ECO:0000256" key="2">
    <source>
        <dbReference type="ARBA" id="ARBA00023157"/>
    </source>
</evidence>
<dbReference type="EMBL" id="JANPWB010000005">
    <property type="protein sequence ID" value="KAJ1189265.1"/>
    <property type="molecule type" value="Genomic_DNA"/>
</dbReference>
<sequence>MSRLLSGPRPESGHLRHGLHQHELRRHSEEPREASRRVSSDLTVNCGSSYIFLTINICPTLFAMYDPLLLALNGNHNQSNCLGKLDNSSSPPVVSYAFPLNDTTQNACGNVIQIQDEAGSGIFNDFSTIQTVVLSGFVSTPSIASSGTISYSTSLYYNFSCHYPLQYLINQTRLSTYSVSVAVNTNNGSFISTLSMKLFLDANFSMTLDQNGTALPLKTRIYVQIDATGLAANFNVLLDQCFATPTMIVTSVAEDRHQFLTGCSIQDRTEVFANGNSKRAQFSFETFRFIKYVNQKPCTIFLHCITRLCQPEQCAQFLQGCSQGTNVTGSARRKRASAKASTAPLEGTSSSVTVSSGPIYTVDEASTGIGPSSGSLFGLLIGLIIAVILSTGLIVASITTYKLYHLRATQAALKYAVNSGSNGQGIYMIPTMQPQPL</sequence>
<evidence type="ECO:0000259" key="5">
    <source>
        <dbReference type="PROSITE" id="PS51034"/>
    </source>
</evidence>
<keyword evidence="4" id="KW-0812">Transmembrane</keyword>
<dbReference type="InterPro" id="IPR055356">
    <property type="entry name" value="ZP-N"/>
</dbReference>
<keyword evidence="4" id="KW-0472">Membrane</keyword>
<dbReference type="InterPro" id="IPR055355">
    <property type="entry name" value="ZP-C"/>
</dbReference>
<accession>A0AAV7UJS1</accession>
<proteinExistence type="predicted"/>
<feature type="region of interest" description="Disordered" evidence="3">
    <location>
        <begin position="1"/>
        <end position="38"/>
    </location>
</feature>
<dbReference type="AlphaFoldDB" id="A0AAV7UJS1"/>
<comment type="caution">
    <text evidence="6">The sequence shown here is derived from an EMBL/GenBank/DDBJ whole genome shotgun (WGS) entry which is preliminary data.</text>
</comment>
<gene>
    <name evidence="6" type="ORF">NDU88_006015</name>
</gene>
<name>A0AAV7UJS1_PLEWA</name>
<dbReference type="PANTHER" id="PTHR14002">
    <property type="entry name" value="ENDOGLIN/TGF-BETA RECEPTOR TYPE III"/>
    <property type="match status" value="1"/>
</dbReference>
<evidence type="ECO:0000313" key="6">
    <source>
        <dbReference type="EMBL" id="KAJ1189265.1"/>
    </source>
</evidence>
<evidence type="ECO:0000256" key="3">
    <source>
        <dbReference type="SAM" id="MobiDB-lite"/>
    </source>
</evidence>
<dbReference type="InterPro" id="IPR042235">
    <property type="entry name" value="ZP-C_dom"/>
</dbReference>
<organism evidence="6 7">
    <name type="scientific">Pleurodeles waltl</name>
    <name type="common">Iberian ribbed newt</name>
    <dbReference type="NCBI Taxonomy" id="8319"/>
    <lineage>
        <taxon>Eukaryota</taxon>
        <taxon>Metazoa</taxon>
        <taxon>Chordata</taxon>
        <taxon>Craniata</taxon>
        <taxon>Vertebrata</taxon>
        <taxon>Euteleostomi</taxon>
        <taxon>Amphibia</taxon>
        <taxon>Batrachia</taxon>
        <taxon>Caudata</taxon>
        <taxon>Salamandroidea</taxon>
        <taxon>Salamandridae</taxon>
        <taxon>Pleurodelinae</taxon>
        <taxon>Pleurodeles</taxon>
    </lineage>
</organism>
<evidence type="ECO:0000313" key="7">
    <source>
        <dbReference type="Proteomes" id="UP001066276"/>
    </source>
</evidence>
<reference evidence="6" key="1">
    <citation type="journal article" date="2022" name="bioRxiv">
        <title>Sequencing and chromosome-scale assembly of the giantPleurodeles waltlgenome.</title>
        <authorList>
            <person name="Brown T."/>
            <person name="Elewa A."/>
            <person name="Iarovenko S."/>
            <person name="Subramanian E."/>
            <person name="Araus A.J."/>
            <person name="Petzold A."/>
            <person name="Susuki M."/>
            <person name="Suzuki K.-i.T."/>
            <person name="Hayashi T."/>
            <person name="Toyoda A."/>
            <person name="Oliveira C."/>
            <person name="Osipova E."/>
            <person name="Leigh N.D."/>
            <person name="Simon A."/>
            <person name="Yun M.H."/>
        </authorList>
    </citation>
    <scope>NUCLEOTIDE SEQUENCE</scope>
    <source>
        <strain evidence="6">20211129_DDA</strain>
        <tissue evidence="6">Liver</tissue>
    </source>
</reference>